<dbReference type="AlphaFoldDB" id="A0A914PVS9"/>
<reference evidence="2" key="1">
    <citation type="submission" date="2022-11" db="UniProtKB">
        <authorList>
            <consortium name="WormBaseParasite"/>
        </authorList>
    </citation>
    <scope>IDENTIFICATION</scope>
</reference>
<dbReference type="WBParaSite" id="PDA_v2.g18945.t1">
    <property type="protein sequence ID" value="PDA_v2.g18945.t1"/>
    <property type="gene ID" value="PDA_v2.g18945"/>
</dbReference>
<name>A0A914PVS9_9BILA</name>
<evidence type="ECO:0000313" key="2">
    <source>
        <dbReference type="WBParaSite" id="PDA_v2.g18945.t1"/>
    </source>
</evidence>
<sequence>MFFFHSQNGTDFVSLSNRITVLWLKIKDSEPDHFLILETENGEMIQITFLGIESRAPKKVVETLSNGVKISLKEELYISKYTFLGFVRYIITVDEPGSLKASFYERKTGENKK</sequence>
<protein>
    <submittedName>
        <fullName evidence="2">Uncharacterized protein</fullName>
    </submittedName>
</protein>
<evidence type="ECO:0000313" key="1">
    <source>
        <dbReference type="Proteomes" id="UP000887578"/>
    </source>
</evidence>
<accession>A0A914PVS9</accession>
<organism evidence="1 2">
    <name type="scientific">Panagrolaimus davidi</name>
    <dbReference type="NCBI Taxonomy" id="227884"/>
    <lineage>
        <taxon>Eukaryota</taxon>
        <taxon>Metazoa</taxon>
        <taxon>Ecdysozoa</taxon>
        <taxon>Nematoda</taxon>
        <taxon>Chromadorea</taxon>
        <taxon>Rhabditida</taxon>
        <taxon>Tylenchina</taxon>
        <taxon>Panagrolaimomorpha</taxon>
        <taxon>Panagrolaimoidea</taxon>
        <taxon>Panagrolaimidae</taxon>
        <taxon>Panagrolaimus</taxon>
    </lineage>
</organism>
<keyword evidence="1" id="KW-1185">Reference proteome</keyword>
<dbReference type="Proteomes" id="UP000887578">
    <property type="component" value="Unplaced"/>
</dbReference>
<proteinExistence type="predicted"/>